<organism evidence="3 4">
    <name type="scientific">Pseudarcicella hirudinis</name>
    <dbReference type="NCBI Taxonomy" id="1079859"/>
    <lineage>
        <taxon>Bacteria</taxon>
        <taxon>Pseudomonadati</taxon>
        <taxon>Bacteroidota</taxon>
        <taxon>Cytophagia</taxon>
        <taxon>Cytophagales</taxon>
        <taxon>Flectobacillaceae</taxon>
        <taxon>Pseudarcicella</taxon>
    </lineage>
</organism>
<dbReference type="InterPro" id="IPR016181">
    <property type="entry name" value="Acyl_CoA_acyltransferase"/>
</dbReference>
<dbReference type="GO" id="GO:0008080">
    <property type="term" value="F:N-acetyltransferase activity"/>
    <property type="evidence" value="ECO:0007669"/>
    <property type="project" value="InterPro"/>
</dbReference>
<keyword evidence="1 3" id="KW-0808">Transferase</keyword>
<name>A0A1I5NRY4_9BACT</name>
<accession>A0A1I5NRY4</accession>
<dbReference type="PANTHER" id="PTHR13947">
    <property type="entry name" value="GNAT FAMILY N-ACETYLTRANSFERASE"/>
    <property type="match status" value="1"/>
</dbReference>
<dbReference type="PANTHER" id="PTHR13947:SF37">
    <property type="entry name" value="LD18367P"/>
    <property type="match status" value="1"/>
</dbReference>
<gene>
    <name evidence="3" type="ORF">SAMN04515674_10268</name>
</gene>
<dbReference type="AlphaFoldDB" id="A0A1I5NRY4"/>
<sequence length="165" mass="19251">MYNISTFEEGHQDAIIKMILNIQQNEFQVPITIDDQPDLMIIPAFYQSKKGNFWVALHENEVIGTIALIDCGEGVGTLRKMFVKKEFRGKEFGIGQKLWDTLKIWAEEHDYKHIYLGTVEKLQAAIRFYEKNGFTWIEKAGLPESFPIMEVDTHFYQYQINSSNH</sequence>
<dbReference type="PROSITE" id="PS51186">
    <property type="entry name" value="GNAT"/>
    <property type="match status" value="1"/>
</dbReference>
<protein>
    <submittedName>
        <fullName evidence="3">Acetyltransferase (GNAT) domain-containing protein</fullName>
    </submittedName>
</protein>
<proteinExistence type="predicted"/>
<dbReference type="Pfam" id="PF00583">
    <property type="entry name" value="Acetyltransf_1"/>
    <property type="match status" value="1"/>
</dbReference>
<dbReference type="OrthoDB" id="9799681at2"/>
<dbReference type="RefSeq" id="WP_092012242.1">
    <property type="nucleotide sequence ID" value="NZ_FOXH01000002.1"/>
</dbReference>
<evidence type="ECO:0000259" key="2">
    <source>
        <dbReference type="PROSITE" id="PS51186"/>
    </source>
</evidence>
<reference evidence="3 4" key="1">
    <citation type="submission" date="2016-10" db="EMBL/GenBank/DDBJ databases">
        <authorList>
            <person name="de Groot N.N."/>
        </authorList>
    </citation>
    <scope>NUCLEOTIDE SEQUENCE [LARGE SCALE GENOMIC DNA]</scope>
    <source>
        <strain evidence="4">E92,LMG 26720,CCM 7988</strain>
    </source>
</reference>
<dbReference type="Gene3D" id="3.40.630.30">
    <property type="match status" value="1"/>
</dbReference>
<dbReference type="STRING" id="1079859.SAMN04515674_10268"/>
<dbReference type="CDD" id="cd04301">
    <property type="entry name" value="NAT_SF"/>
    <property type="match status" value="1"/>
</dbReference>
<feature type="domain" description="N-acetyltransferase" evidence="2">
    <location>
        <begin position="2"/>
        <end position="154"/>
    </location>
</feature>
<evidence type="ECO:0000256" key="1">
    <source>
        <dbReference type="ARBA" id="ARBA00022679"/>
    </source>
</evidence>
<evidence type="ECO:0000313" key="4">
    <source>
        <dbReference type="Proteomes" id="UP000199306"/>
    </source>
</evidence>
<dbReference type="SUPFAM" id="SSF55729">
    <property type="entry name" value="Acyl-CoA N-acyltransferases (Nat)"/>
    <property type="match status" value="1"/>
</dbReference>
<keyword evidence="4" id="KW-1185">Reference proteome</keyword>
<dbReference type="EMBL" id="FOXH01000002">
    <property type="protein sequence ID" value="SFP24056.1"/>
    <property type="molecule type" value="Genomic_DNA"/>
</dbReference>
<dbReference type="InterPro" id="IPR000182">
    <property type="entry name" value="GNAT_dom"/>
</dbReference>
<evidence type="ECO:0000313" key="3">
    <source>
        <dbReference type="EMBL" id="SFP24056.1"/>
    </source>
</evidence>
<dbReference type="InterPro" id="IPR050769">
    <property type="entry name" value="NAT_camello-type"/>
</dbReference>
<dbReference type="Proteomes" id="UP000199306">
    <property type="component" value="Unassembled WGS sequence"/>
</dbReference>